<dbReference type="PROSITE" id="PS51184">
    <property type="entry name" value="JMJC"/>
    <property type="match status" value="1"/>
</dbReference>
<reference evidence="5 6" key="1">
    <citation type="journal article" date="2013" name="Genome Biol. Evol.">
        <title>Genomes of Stigonematalean cyanobacteria (subsection V) and the evolution of oxygenic photosynthesis from prokaryotes to plastids.</title>
        <authorList>
            <person name="Dagan T."/>
            <person name="Roettger M."/>
            <person name="Stucken K."/>
            <person name="Landan G."/>
            <person name="Koch R."/>
            <person name="Major P."/>
            <person name="Gould S.B."/>
            <person name="Goremykin V.V."/>
            <person name="Rippka R."/>
            <person name="Tandeau de Marsac N."/>
            <person name="Gugger M."/>
            <person name="Lockhart P.J."/>
            <person name="Allen J.F."/>
            <person name="Brune I."/>
            <person name="Maus I."/>
            <person name="Puhler A."/>
            <person name="Martin W.F."/>
        </authorList>
    </citation>
    <scope>NUCLEOTIDE SEQUENCE [LARGE SCALE GENOMIC DNA]</scope>
    <source>
        <strain evidence="5 6">PCC 7110</strain>
    </source>
</reference>
<dbReference type="InterPro" id="IPR003347">
    <property type="entry name" value="JmjC_dom"/>
</dbReference>
<protein>
    <submittedName>
        <fullName evidence="5">Transcription factor jumonji jmjC domain-containing protein</fullName>
    </submittedName>
</protein>
<dbReference type="SMART" id="SM00558">
    <property type="entry name" value="JmjC"/>
    <property type="match status" value="1"/>
</dbReference>
<sequence length="392" mass="44971">MKTLQQLLAPYPTDEFLAENWTQKAIHICAGDSQKFQTIFSWNDLNYLLNYHRLTEPDLRFSMNGKSLPQTRNPQDWSDLVRQGATLIVNGVHHRVPTVAQLAANLRHDIGYETHINLYCSPAKQQGFDCHYDTHDVLILQIDGEKQWFVYRETVLYPTSDMGSSEQLQPKEPPYLECMLKAGDLLYIPRGHWHYAVACEQPSLHLTVGIECQTGLDWLGRLIRDIQQNPSWRQSLPAIVDGDTNAMQQQLSALRLHLIETLHQPDILCRYTESLTYRKQPPLAVTLPTQIGTDIFQYGFMTEFAWSPLHRIRVKQIGSEHYQVQVGSKQIDLKGVPVNLVENLFNRDEFSLYDIADWAPEMDLDGDIAPLITRFVTEGILQVKTDPPLSYG</sequence>
<dbReference type="Gene3D" id="2.60.120.650">
    <property type="entry name" value="Cupin"/>
    <property type="match status" value="1"/>
</dbReference>
<dbReference type="EMBL" id="ANNX02000016">
    <property type="protein sequence ID" value="KYC42779.1"/>
    <property type="molecule type" value="Genomic_DNA"/>
</dbReference>
<dbReference type="PANTHER" id="PTHR13096:SF8">
    <property type="entry name" value="RIBOSOMAL OXYGENASE 1"/>
    <property type="match status" value="1"/>
</dbReference>
<keyword evidence="6" id="KW-1185">Reference proteome</keyword>
<name>A0A139XDK6_9CYAN</name>
<evidence type="ECO:0000313" key="6">
    <source>
        <dbReference type="Proteomes" id="UP000076925"/>
    </source>
</evidence>
<dbReference type="Pfam" id="PF08007">
    <property type="entry name" value="JmjC_2"/>
    <property type="match status" value="1"/>
</dbReference>
<proteinExistence type="predicted"/>
<dbReference type="PANTHER" id="PTHR13096">
    <property type="entry name" value="MINA53 MYC INDUCED NUCLEAR ANTIGEN"/>
    <property type="match status" value="1"/>
</dbReference>
<evidence type="ECO:0000256" key="3">
    <source>
        <dbReference type="ARBA" id="ARBA00023004"/>
    </source>
</evidence>
<gene>
    <name evidence="5" type="ORF">WA1_11630</name>
</gene>
<comment type="cofactor">
    <cofactor evidence="1">
        <name>Fe(2+)</name>
        <dbReference type="ChEBI" id="CHEBI:29033"/>
    </cofactor>
</comment>
<dbReference type="GO" id="GO:0046872">
    <property type="term" value="F:metal ion binding"/>
    <property type="evidence" value="ECO:0007669"/>
    <property type="project" value="UniProtKB-KW"/>
</dbReference>
<feature type="domain" description="JmjC" evidence="4">
    <location>
        <begin position="85"/>
        <end position="227"/>
    </location>
</feature>
<dbReference type="OrthoDB" id="118524at2"/>
<organism evidence="5 6">
    <name type="scientific">Scytonema hofmannii PCC 7110</name>
    <dbReference type="NCBI Taxonomy" id="128403"/>
    <lineage>
        <taxon>Bacteria</taxon>
        <taxon>Bacillati</taxon>
        <taxon>Cyanobacteriota</taxon>
        <taxon>Cyanophyceae</taxon>
        <taxon>Nostocales</taxon>
        <taxon>Scytonemataceae</taxon>
        <taxon>Scytonema</taxon>
    </lineage>
</organism>
<evidence type="ECO:0000313" key="5">
    <source>
        <dbReference type="EMBL" id="KYC42779.1"/>
    </source>
</evidence>
<dbReference type="Proteomes" id="UP000076925">
    <property type="component" value="Unassembled WGS sequence"/>
</dbReference>
<dbReference type="SUPFAM" id="SSF51197">
    <property type="entry name" value="Clavaminate synthase-like"/>
    <property type="match status" value="1"/>
</dbReference>
<dbReference type="InterPro" id="IPR039994">
    <property type="entry name" value="NO66-like"/>
</dbReference>
<comment type="caution">
    <text evidence="5">The sequence shown here is derived from an EMBL/GenBank/DDBJ whole genome shotgun (WGS) entry which is preliminary data.</text>
</comment>
<dbReference type="STRING" id="128403.WA1_11630"/>
<evidence type="ECO:0000256" key="1">
    <source>
        <dbReference type="ARBA" id="ARBA00001954"/>
    </source>
</evidence>
<accession>A0A139XDK6</accession>
<evidence type="ECO:0000256" key="2">
    <source>
        <dbReference type="ARBA" id="ARBA00022723"/>
    </source>
</evidence>
<evidence type="ECO:0000259" key="4">
    <source>
        <dbReference type="PROSITE" id="PS51184"/>
    </source>
</evidence>
<dbReference type="RefSeq" id="WP_066612849.1">
    <property type="nucleotide sequence ID" value="NZ_KQ976354.1"/>
</dbReference>
<keyword evidence="2" id="KW-0479">Metal-binding</keyword>
<keyword evidence="3" id="KW-0408">Iron</keyword>
<dbReference type="AlphaFoldDB" id="A0A139XDK6"/>